<evidence type="ECO:0000313" key="1">
    <source>
        <dbReference type="EMBL" id="CAD2217870.1"/>
    </source>
</evidence>
<keyword evidence="2" id="KW-1185">Reference proteome</keyword>
<name>A0A7G2CDF9_9TRYP</name>
<dbReference type="VEuPathDB" id="TriTrypDB:ADEAN_000535600"/>
<reference evidence="1 2" key="1">
    <citation type="submission" date="2020-08" db="EMBL/GenBank/DDBJ databases">
        <authorList>
            <person name="Newling K."/>
            <person name="Davey J."/>
            <person name="Forrester S."/>
        </authorList>
    </citation>
    <scope>NUCLEOTIDE SEQUENCE [LARGE SCALE GENOMIC DNA]</scope>
    <source>
        <strain evidence="2">Crithidia deanei Carvalho (ATCC PRA-265)</strain>
    </source>
</reference>
<gene>
    <name evidence="1" type="ORF">ADEAN_000535600</name>
</gene>
<dbReference type="Proteomes" id="UP000515908">
    <property type="component" value="Chromosome 09"/>
</dbReference>
<proteinExistence type="predicted"/>
<protein>
    <submittedName>
        <fullName evidence="1">Uncharacterized protein</fullName>
    </submittedName>
</protein>
<organism evidence="1 2">
    <name type="scientific">Angomonas deanei</name>
    <dbReference type="NCBI Taxonomy" id="59799"/>
    <lineage>
        <taxon>Eukaryota</taxon>
        <taxon>Discoba</taxon>
        <taxon>Euglenozoa</taxon>
        <taxon>Kinetoplastea</taxon>
        <taxon>Metakinetoplastina</taxon>
        <taxon>Trypanosomatida</taxon>
        <taxon>Trypanosomatidae</taxon>
        <taxon>Strigomonadinae</taxon>
        <taxon>Angomonas</taxon>
    </lineage>
</organism>
<dbReference type="AlphaFoldDB" id="A0A7G2CDF9"/>
<dbReference type="EMBL" id="LR877153">
    <property type="protein sequence ID" value="CAD2217870.1"/>
    <property type="molecule type" value="Genomic_DNA"/>
</dbReference>
<evidence type="ECO:0000313" key="2">
    <source>
        <dbReference type="Proteomes" id="UP000515908"/>
    </source>
</evidence>
<sequence>MSATVETKSGDTISVNTEDSSYGFKAGQIVHFTKSLRNGKVALVRGTNEGLLWFSVFPTAAEAATEEALKAPVDSFSCRGKEEVIRQYGWVVDDLVNTHC</sequence>
<accession>A0A7G2CDF9</accession>